<dbReference type="Proteomes" id="UP000530514">
    <property type="component" value="Unassembled WGS sequence"/>
</dbReference>
<evidence type="ECO:0000259" key="3">
    <source>
        <dbReference type="Pfam" id="PF03061"/>
    </source>
</evidence>
<organism evidence="4 5">
    <name type="scientific">Thermoactinomyces daqus</name>
    <dbReference type="NCBI Taxonomy" id="1329516"/>
    <lineage>
        <taxon>Bacteria</taxon>
        <taxon>Bacillati</taxon>
        <taxon>Bacillota</taxon>
        <taxon>Bacilli</taxon>
        <taxon>Bacillales</taxon>
        <taxon>Thermoactinomycetaceae</taxon>
        <taxon>Thermoactinomyces</taxon>
    </lineage>
</organism>
<dbReference type="PANTHER" id="PTHR31793:SF27">
    <property type="entry name" value="NOVEL THIOESTERASE SUPERFAMILY DOMAIN AND SAPOSIN A-TYPE DOMAIN CONTAINING PROTEIN (0610012H03RIK)"/>
    <property type="match status" value="1"/>
</dbReference>
<proteinExistence type="inferred from homology"/>
<feature type="domain" description="Thioesterase" evidence="3">
    <location>
        <begin position="2"/>
        <end position="74"/>
    </location>
</feature>
<dbReference type="AlphaFoldDB" id="A0A7W1X7Q3"/>
<comment type="similarity">
    <text evidence="1">Belongs to the 4-hydroxybenzoyl-CoA thioesterase family.</text>
</comment>
<dbReference type="InterPro" id="IPR050563">
    <property type="entry name" value="4-hydroxybenzoyl-CoA_TE"/>
</dbReference>
<evidence type="ECO:0000313" key="5">
    <source>
        <dbReference type="Proteomes" id="UP000530514"/>
    </source>
</evidence>
<dbReference type="Gene3D" id="3.10.129.10">
    <property type="entry name" value="Hotdog Thioesterase"/>
    <property type="match status" value="1"/>
</dbReference>
<dbReference type="NCBIfam" id="TIGR00051">
    <property type="entry name" value="YbgC/FadM family acyl-CoA thioesterase"/>
    <property type="match status" value="1"/>
</dbReference>
<reference evidence="4 5" key="1">
    <citation type="submission" date="2020-07" db="EMBL/GenBank/DDBJ databases">
        <authorList>
            <person name="Feng H."/>
        </authorList>
    </citation>
    <scope>NUCLEOTIDE SEQUENCE [LARGE SCALE GENOMIC DNA]</scope>
    <source>
        <strain evidence="5">s-11</strain>
    </source>
</reference>
<keyword evidence="2" id="KW-0378">Hydrolase</keyword>
<dbReference type="PIRSF" id="PIRSF003230">
    <property type="entry name" value="YbgC"/>
    <property type="match status" value="1"/>
</dbReference>
<dbReference type="EMBL" id="JACEIP010000002">
    <property type="protein sequence ID" value="MBA4541586.1"/>
    <property type="molecule type" value="Genomic_DNA"/>
</dbReference>
<dbReference type="GO" id="GO:0047617">
    <property type="term" value="F:fatty acyl-CoA hydrolase activity"/>
    <property type="evidence" value="ECO:0007669"/>
    <property type="project" value="TreeGrafter"/>
</dbReference>
<comment type="caution">
    <text evidence="4">The sequence shown here is derived from an EMBL/GenBank/DDBJ whole genome shotgun (WGS) entry which is preliminary data.</text>
</comment>
<keyword evidence="5" id="KW-1185">Reference proteome</keyword>
<dbReference type="InterPro" id="IPR029069">
    <property type="entry name" value="HotDog_dom_sf"/>
</dbReference>
<dbReference type="OrthoDB" id="9800856at2"/>
<dbReference type="InterPro" id="IPR006684">
    <property type="entry name" value="YbgC/YbaW"/>
</dbReference>
<dbReference type="CDD" id="cd00586">
    <property type="entry name" value="4HBT"/>
    <property type="match status" value="1"/>
</dbReference>
<dbReference type="SUPFAM" id="SSF54637">
    <property type="entry name" value="Thioesterase/thiol ester dehydrase-isomerase"/>
    <property type="match status" value="1"/>
</dbReference>
<dbReference type="Pfam" id="PF03061">
    <property type="entry name" value="4HBT"/>
    <property type="match status" value="1"/>
</dbReference>
<evidence type="ECO:0000256" key="1">
    <source>
        <dbReference type="ARBA" id="ARBA00005953"/>
    </source>
</evidence>
<evidence type="ECO:0000313" key="4">
    <source>
        <dbReference type="EMBL" id="MBA4541586.1"/>
    </source>
</evidence>
<dbReference type="PANTHER" id="PTHR31793">
    <property type="entry name" value="4-HYDROXYBENZOYL-COA THIOESTERASE FAMILY MEMBER"/>
    <property type="match status" value="1"/>
</dbReference>
<sequence length="115" mass="13471">MWFEIGRTELIRQFGSSYRKLEENGLLLPVVDIHCKYMHSAKYDDLVLIRTEMKELSGPKVVFSYEISNKETGVKLAKGTTTHLWVNKEMKRVNIKRAFPEIYELLVQMHNPKKG</sequence>
<accession>A0A7W1X7Q3</accession>
<gene>
    <name evidence="4" type="ORF">H1164_01525</name>
</gene>
<evidence type="ECO:0000256" key="2">
    <source>
        <dbReference type="ARBA" id="ARBA00022801"/>
    </source>
</evidence>
<dbReference type="InterPro" id="IPR006683">
    <property type="entry name" value="Thioestr_dom"/>
</dbReference>
<name>A0A7W1X7Q3_9BACL</name>
<protein>
    <submittedName>
        <fullName evidence="4">Acyl-CoA thioesterase</fullName>
    </submittedName>
</protein>